<evidence type="ECO:0000313" key="10">
    <source>
        <dbReference type="EMBL" id="CAF0737099.1"/>
    </source>
</evidence>
<evidence type="ECO:0000256" key="5">
    <source>
        <dbReference type="ARBA" id="ARBA00022833"/>
    </source>
</evidence>
<evidence type="ECO:0000256" key="2">
    <source>
        <dbReference type="ARBA" id="ARBA00022723"/>
    </source>
</evidence>
<comment type="caution">
    <text evidence="10">The sequence shown here is derived from an EMBL/GenBank/DDBJ whole genome shotgun (WGS) entry which is preliminary data.</text>
</comment>
<dbReference type="SUPFAM" id="SSF57667">
    <property type="entry name" value="beta-beta-alpha zinc fingers"/>
    <property type="match status" value="1"/>
</dbReference>
<keyword evidence="6" id="KW-0539">Nucleus</keyword>
<keyword evidence="2" id="KW-0479">Metal-binding</keyword>
<dbReference type="Pfam" id="PF00096">
    <property type="entry name" value="zf-C2H2"/>
    <property type="match status" value="1"/>
</dbReference>
<dbReference type="GO" id="GO:0000981">
    <property type="term" value="F:DNA-binding transcription factor activity, RNA polymerase II-specific"/>
    <property type="evidence" value="ECO:0007669"/>
    <property type="project" value="TreeGrafter"/>
</dbReference>
<dbReference type="OrthoDB" id="6508643at2759"/>
<comment type="subcellular location">
    <subcellularLocation>
        <location evidence="1">Nucleus</location>
    </subcellularLocation>
</comment>
<feature type="region of interest" description="Disordered" evidence="8">
    <location>
        <begin position="110"/>
        <end position="143"/>
    </location>
</feature>
<keyword evidence="3" id="KW-0677">Repeat</keyword>
<evidence type="ECO:0000256" key="1">
    <source>
        <dbReference type="ARBA" id="ARBA00004123"/>
    </source>
</evidence>
<name>A0A813NC41_9BILA</name>
<dbReference type="EMBL" id="CAJOBC010000003">
    <property type="protein sequence ID" value="CAF3515096.1"/>
    <property type="molecule type" value="Genomic_DNA"/>
</dbReference>
<dbReference type="GO" id="GO:0009913">
    <property type="term" value="P:epidermal cell differentiation"/>
    <property type="evidence" value="ECO:0007669"/>
    <property type="project" value="TreeGrafter"/>
</dbReference>
<dbReference type="GO" id="GO:0008270">
    <property type="term" value="F:zinc ion binding"/>
    <property type="evidence" value="ECO:0007669"/>
    <property type="project" value="UniProtKB-KW"/>
</dbReference>
<dbReference type="EMBL" id="CAJNOQ010000003">
    <property type="protein sequence ID" value="CAF0737099.1"/>
    <property type="molecule type" value="Genomic_DNA"/>
</dbReference>
<dbReference type="PROSITE" id="PS00028">
    <property type="entry name" value="ZINC_FINGER_C2H2_1"/>
    <property type="match status" value="1"/>
</dbReference>
<evidence type="ECO:0000256" key="4">
    <source>
        <dbReference type="ARBA" id="ARBA00022771"/>
    </source>
</evidence>
<dbReference type="SMART" id="SM00355">
    <property type="entry name" value="ZnF_C2H2"/>
    <property type="match status" value="2"/>
</dbReference>
<evidence type="ECO:0000313" key="11">
    <source>
        <dbReference type="EMBL" id="CAF3515096.1"/>
    </source>
</evidence>
<evidence type="ECO:0000259" key="9">
    <source>
        <dbReference type="PROSITE" id="PS50157"/>
    </source>
</evidence>
<dbReference type="InterPro" id="IPR027756">
    <property type="entry name" value="Ovo-like"/>
</dbReference>
<proteinExistence type="predicted"/>
<dbReference type="PANTHER" id="PTHR10032:SF271">
    <property type="entry name" value="RH12261P-RELATED"/>
    <property type="match status" value="1"/>
</dbReference>
<protein>
    <recommendedName>
        <fullName evidence="9">C2H2-type domain-containing protein</fullName>
    </recommendedName>
</protein>
<feature type="domain" description="C2H2-type" evidence="9">
    <location>
        <begin position="197"/>
        <end position="228"/>
    </location>
</feature>
<dbReference type="InterPro" id="IPR036236">
    <property type="entry name" value="Znf_C2H2_sf"/>
</dbReference>
<dbReference type="Proteomes" id="UP000663829">
    <property type="component" value="Unassembled WGS sequence"/>
</dbReference>
<dbReference type="PANTHER" id="PTHR10032">
    <property type="entry name" value="ZINC FINGER PROTEIN WITH KRAB AND SCAN DOMAINS"/>
    <property type="match status" value="1"/>
</dbReference>
<accession>A0A813NC41</accession>
<dbReference type="GO" id="GO:0005634">
    <property type="term" value="C:nucleus"/>
    <property type="evidence" value="ECO:0007669"/>
    <property type="project" value="UniProtKB-SubCell"/>
</dbReference>
<sequence>MVTITKKKSLDEQPLDLSCKKSFTIEYLSLDSKKTKQQSSSNALISNFYPSYQPLLTQPLSNHSVFNITNFAKYSSPFRPVVKPPLTPVENFYSTSYHYHSYLPPTTYHSTPLSSVQRSLKRSREVEEDDNPREQKVLARLPELSLSTPKNPSVLIKQQQDHKQTQEHVVPSAQISFSSGIGLEVVNGGHGIKNPLFDCASEEIQIKYGFNDTFDLKRHTRTHTGVRPFKCEQCEKAFTQRCSLESHQRKVHGFSLDYGYKTRRNKLYVCEDCGETSENPNKHYDHIREYHPYSPLIHRFYDKRQFKFENNSSTCSSTSSGKPAILTSFSSSSLISPITT</sequence>
<evidence type="ECO:0000313" key="12">
    <source>
        <dbReference type="Proteomes" id="UP000663829"/>
    </source>
</evidence>
<keyword evidence="12" id="KW-1185">Reference proteome</keyword>
<dbReference type="AlphaFoldDB" id="A0A813NC41"/>
<dbReference type="Proteomes" id="UP000681722">
    <property type="component" value="Unassembled WGS sequence"/>
</dbReference>
<dbReference type="Gene3D" id="3.30.160.60">
    <property type="entry name" value="Classic Zinc Finger"/>
    <property type="match status" value="2"/>
</dbReference>
<evidence type="ECO:0000256" key="3">
    <source>
        <dbReference type="ARBA" id="ARBA00022737"/>
    </source>
</evidence>
<dbReference type="InterPro" id="IPR013087">
    <property type="entry name" value="Znf_C2H2_type"/>
</dbReference>
<reference evidence="10" key="1">
    <citation type="submission" date="2021-02" db="EMBL/GenBank/DDBJ databases">
        <authorList>
            <person name="Nowell W R."/>
        </authorList>
    </citation>
    <scope>NUCLEOTIDE SEQUENCE</scope>
</reference>
<evidence type="ECO:0000256" key="8">
    <source>
        <dbReference type="SAM" id="MobiDB-lite"/>
    </source>
</evidence>
<feature type="region of interest" description="Disordered" evidence="8">
    <location>
        <begin position="149"/>
        <end position="168"/>
    </location>
</feature>
<keyword evidence="5" id="KW-0862">Zinc</keyword>
<feature type="domain" description="C2H2-type" evidence="9">
    <location>
        <begin position="229"/>
        <end position="252"/>
    </location>
</feature>
<dbReference type="GO" id="GO:0000978">
    <property type="term" value="F:RNA polymerase II cis-regulatory region sequence-specific DNA binding"/>
    <property type="evidence" value="ECO:0007669"/>
    <property type="project" value="TreeGrafter"/>
</dbReference>
<dbReference type="PROSITE" id="PS50157">
    <property type="entry name" value="ZINC_FINGER_C2H2_2"/>
    <property type="match status" value="2"/>
</dbReference>
<keyword evidence="4 7" id="KW-0863">Zinc-finger</keyword>
<evidence type="ECO:0000256" key="6">
    <source>
        <dbReference type="ARBA" id="ARBA00023242"/>
    </source>
</evidence>
<dbReference type="FunFam" id="3.30.160.60:FF:000452">
    <property type="entry name" value="Transcription factor Ovo-like 2"/>
    <property type="match status" value="1"/>
</dbReference>
<organism evidence="10 12">
    <name type="scientific">Didymodactylos carnosus</name>
    <dbReference type="NCBI Taxonomy" id="1234261"/>
    <lineage>
        <taxon>Eukaryota</taxon>
        <taxon>Metazoa</taxon>
        <taxon>Spiralia</taxon>
        <taxon>Gnathifera</taxon>
        <taxon>Rotifera</taxon>
        <taxon>Eurotatoria</taxon>
        <taxon>Bdelloidea</taxon>
        <taxon>Philodinida</taxon>
        <taxon>Philodinidae</taxon>
        <taxon>Didymodactylos</taxon>
    </lineage>
</organism>
<gene>
    <name evidence="10" type="ORF">GPM918_LOCUS45</name>
    <name evidence="11" type="ORF">SRO942_LOCUS46</name>
</gene>
<evidence type="ECO:0000256" key="7">
    <source>
        <dbReference type="PROSITE-ProRule" id="PRU00042"/>
    </source>
</evidence>